<dbReference type="InterPro" id="IPR011051">
    <property type="entry name" value="RmlC_Cupin_sf"/>
</dbReference>
<dbReference type="Gene3D" id="1.10.260.40">
    <property type="entry name" value="lambda repressor-like DNA-binding domains"/>
    <property type="match status" value="1"/>
</dbReference>
<organism evidence="3 4">
    <name type="scientific">Frankia canadensis</name>
    <dbReference type="NCBI Taxonomy" id="1836972"/>
    <lineage>
        <taxon>Bacteria</taxon>
        <taxon>Bacillati</taxon>
        <taxon>Actinomycetota</taxon>
        <taxon>Actinomycetes</taxon>
        <taxon>Frankiales</taxon>
        <taxon>Frankiaceae</taxon>
        <taxon>Frankia</taxon>
    </lineage>
</organism>
<dbReference type="AlphaFoldDB" id="A0A2I2KIK7"/>
<evidence type="ECO:0000256" key="1">
    <source>
        <dbReference type="ARBA" id="ARBA00023125"/>
    </source>
</evidence>
<dbReference type="SUPFAM" id="SSF51182">
    <property type="entry name" value="RmlC-like cupins"/>
    <property type="match status" value="1"/>
</dbReference>
<evidence type="ECO:0000313" key="4">
    <source>
        <dbReference type="Proteomes" id="UP000234331"/>
    </source>
</evidence>
<evidence type="ECO:0000313" key="3">
    <source>
        <dbReference type="EMBL" id="SNQ45496.1"/>
    </source>
</evidence>
<dbReference type="OrthoDB" id="513181at2"/>
<dbReference type="InterPro" id="IPR013096">
    <property type="entry name" value="Cupin_2"/>
</dbReference>
<dbReference type="InterPro" id="IPR010982">
    <property type="entry name" value="Lambda_DNA-bd_dom_sf"/>
</dbReference>
<keyword evidence="4" id="KW-1185">Reference proteome</keyword>
<dbReference type="GO" id="GO:0005829">
    <property type="term" value="C:cytosol"/>
    <property type="evidence" value="ECO:0007669"/>
    <property type="project" value="TreeGrafter"/>
</dbReference>
<feature type="domain" description="HTH cro/C1-type" evidence="2">
    <location>
        <begin position="21"/>
        <end position="75"/>
    </location>
</feature>
<gene>
    <name evidence="3" type="ORF">FRACA_100064</name>
</gene>
<keyword evidence="1" id="KW-0238">DNA-binding</keyword>
<evidence type="ECO:0000259" key="2">
    <source>
        <dbReference type="PROSITE" id="PS50943"/>
    </source>
</evidence>
<dbReference type="PROSITE" id="PS50943">
    <property type="entry name" value="HTH_CROC1"/>
    <property type="match status" value="1"/>
</dbReference>
<dbReference type="SMART" id="SM00530">
    <property type="entry name" value="HTH_XRE"/>
    <property type="match status" value="1"/>
</dbReference>
<dbReference type="SUPFAM" id="SSF47413">
    <property type="entry name" value="lambda repressor-like DNA-binding domains"/>
    <property type="match status" value="1"/>
</dbReference>
<dbReference type="CDD" id="cd02209">
    <property type="entry name" value="cupin_XRE_C"/>
    <property type="match status" value="1"/>
</dbReference>
<dbReference type="GO" id="GO:0003677">
    <property type="term" value="F:DNA binding"/>
    <property type="evidence" value="ECO:0007669"/>
    <property type="project" value="UniProtKB-KW"/>
</dbReference>
<dbReference type="InterPro" id="IPR014710">
    <property type="entry name" value="RmlC-like_jellyroll"/>
</dbReference>
<dbReference type="Gene3D" id="2.60.120.10">
    <property type="entry name" value="Jelly Rolls"/>
    <property type="match status" value="1"/>
</dbReference>
<dbReference type="PANTHER" id="PTHR46797">
    <property type="entry name" value="HTH-TYPE TRANSCRIPTIONAL REGULATOR"/>
    <property type="match status" value="1"/>
</dbReference>
<dbReference type="GO" id="GO:0003700">
    <property type="term" value="F:DNA-binding transcription factor activity"/>
    <property type="evidence" value="ECO:0007669"/>
    <property type="project" value="TreeGrafter"/>
</dbReference>
<dbReference type="RefSeq" id="WP_101829650.1">
    <property type="nucleotide sequence ID" value="NZ_FZMO01000002.1"/>
</dbReference>
<name>A0A2I2KIK7_9ACTN</name>
<dbReference type="Proteomes" id="UP000234331">
    <property type="component" value="Unassembled WGS sequence"/>
</dbReference>
<sequence length="203" mass="22216">MARGPDGAELERTLAEVGARLRRLRHEREMTLAELSAGTGISASTLSRLESGQRRATLELLLPLARIYQVPLDDLVGAPCASDPRVHGKPITRGNITILPLSHRPGGIQTFKHIIAAGPRTEDPDPRSHDGYDWLFVLNGRLRIVLGEHDFVLTAGEAAEFDTRVPHWFGGADEHSVEFLSIFGAQGQRVHLRARSRPSTGAV</sequence>
<reference evidence="3 4" key="1">
    <citation type="submission" date="2017-06" db="EMBL/GenBank/DDBJ databases">
        <authorList>
            <person name="Kim H.J."/>
            <person name="Triplett B.A."/>
        </authorList>
    </citation>
    <scope>NUCLEOTIDE SEQUENCE [LARGE SCALE GENOMIC DNA]</scope>
    <source>
        <strain evidence="3">FRACA_ARgP5</strain>
    </source>
</reference>
<dbReference type="InterPro" id="IPR001387">
    <property type="entry name" value="Cro/C1-type_HTH"/>
</dbReference>
<dbReference type="CDD" id="cd00093">
    <property type="entry name" value="HTH_XRE"/>
    <property type="match status" value="1"/>
</dbReference>
<dbReference type="EMBL" id="FZMO01000002">
    <property type="protein sequence ID" value="SNQ45496.1"/>
    <property type="molecule type" value="Genomic_DNA"/>
</dbReference>
<dbReference type="Pfam" id="PF13560">
    <property type="entry name" value="HTH_31"/>
    <property type="match status" value="1"/>
</dbReference>
<protein>
    <submittedName>
        <fullName evidence="3">Transcriptional regulator, XRE family with cupin sensor</fullName>
    </submittedName>
</protein>
<dbReference type="InterPro" id="IPR050807">
    <property type="entry name" value="TransReg_Diox_bact_type"/>
</dbReference>
<dbReference type="PANTHER" id="PTHR46797:SF1">
    <property type="entry name" value="METHYLPHOSPHONATE SYNTHASE"/>
    <property type="match status" value="1"/>
</dbReference>
<accession>A0A2I2KIK7</accession>
<dbReference type="Pfam" id="PF07883">
    <property type="entry name" value="Cupin_2"/>
    <property type="match status" value="1"/>
</dbReference>
<proteinExistence type="predicted"/>